<sequence length="225" mass="24304">MPAPRGPAGGAFSSAHPAGPLPPGWHNLPVVKGKRLTHYTLVDDGGNTVIQADADGSASALLRHGDIDLAQTPAVSWRWKVAAPITGADNHLSAQEDAPARLVFFFDGDRSKLTFGQRVQMHLAQGLAGMELPYATLMYIWSESAPPGAVIANPLTSRVQMIVVSGGSAEAGRWLQFQRDIVRDYEQVFHEKPGKLIAYGLLTDTDNTGTTARAWYGDLHFQPEH</sequence>
<name>A0ABM6FFI4_9BURK</name>
<evidence type="ECO:0000313" key="2">
    <source>
        <dbReference type="EMBL" id="AOZ10665.1"/>
    </source>
</evidence>
<reference evidence="2 3" key="1">
    <citation type="submission" date="2016-10" db="EMBL/GenBank/DDBJ databases">
        <title>Complete genome sequences of three Cupriavidus strains isolated from various Malaysian environments.</title>
        <authorList>
            <person name="Abdullah A.A.-A."/>
            <person name="Shafie N.A.H."/>
            <person name="Lau N.S."/>
        </authorList>
    </citation>
    <scope>NUCLEOTIDE SEQUENCE [LARGE SCALE GENOMIC DNA]</scope>
    <source>
        <strain evidence="2 3">USMAA1020</strain>
    </source>
</reference>
<dbReference type="EMBL" id="CP017755">
    <property type="protein sequence ID" value="AOZ10665.1"/>
    <property type="molecule type" value="Genomic_DNA"/>
</dbReference>
<evidence type="ECO:0008006" key="4">
    <source>
        <dbReference type="Google" id="ProtNLM"/>
    </source>
</evidence>
<proteinExistence type="predicted"/>
<gene>
    <name evidence="2" type="ORF">BKK80_20775</name>
</gene>
<feature type="region of interest" description="Disordered" evidence="1">
    <location>
        <begin position="1"/>
        <end position="22"/>
    </location>
</feature>
<protein>
    <recommendedName>
        <fullName evidence="4">DUF3047 domain-containing protein</fullName>
    </recommendedName>
</protein>
<keyword evidence="3" id="KW-1185">Reference proteome</keyword>
<dbReference type="InterPro" id="IPR021409">
    <property type="entry name" value="DUF3047"/>
</dbReference>
<evidence type="ECO:0000256" key="1">
    <source>
        <dbReference type="SAM" id="MobiDB-lite"/>
    </source>
</evidence>
<dbReference type="Pfam" id="PF11249">
    <property type="entry name" value="DUF3047"/>
    <property type="match status" value="1"/>
</dbReference>
<dbReference type="Proteomes" id="UP000177515">
    <property type="component" value="Chromosome 2"/>
</dbReference>
<evidence type="ECO:0000313" key="3">
    <source>
        <dbReference type="Proteomes" id="UP000177515"/>
    </source>
</evidence>
<accession>A0ABM6FFI4</accession>
<organism evidence="2 3">
    <name type="scientific">Cupriavidus malaysiensis</name>
    <dbReference type="NCBI Taxonomy" id="367825"/>
    <lineage>
        <taxon>Bacteria</taxon>
        <taxon>Pseudomonadati</taxon>
        <taxon>Pseudomonadota</taxon>
        <taxon>Betaproteobacteria</taxon>
        <taxon>Burkholderiales</taxon>
        <taxon>Burkholderiaceae</taxon>
        <taxon>Cupriavidus</taxon>
    </lineage>
</organism>